<evidence type="ECO:0000313" key="3">
    <source>
        <dbReference type="EnsemblPlants" id="HORVU.MOREX.r3.6HG0601670.1"/>
    </source>
</evidence>
<organism evidence="3 4">
    <name type="scientific">Hordeum vulgare subsp. vulgare</name>
    <name type="common">Domesticated barley</name>
    <dbReference type="NCBI Taxonomy" id="112509"/>
    <lineage>
        <taxon>Eukaryota</taxon>
        <taxon>Viridiplantae</taxon>
        <taxon>Streptophyta</taxon>
        <taxon>Embryophyta</taxon>
        <taxon>Tracheophyta</taxon>
        <taxon>Spermatophyta</taxon>
        <taxon>Magnoliopsida</taxon>
        <taxon>Liliopsida</taxon>
        <taxon>Poales</taxon>
        <taxon>Poaceae</taxon>
        <taxon>BOP clade</taxon>
        <taxon>Pooideae</taxon>
        <taxon>Triticodae</taxon>
        <taxon>Triticeae</taxon>
        <taxon>Hordeinae</taxon>
        <taxon>Hordeum</taxon>
    </lineage>
</organism>
<name>A0A8I7BC58_HORVV</name>
<evidence type="ECO:0000313" key="4">
    <source>
        <dbReference type="Proteomes" id="UP000011116"/>
    </source>
</evidence>
<sequence>MASASASPPANAHAPQALAKSTLLGGVGDLDAAVSLRLHALFLPVPRLLLKAFEVAGDGRIWLPVPISLLLISTTTSSVVSPLLVGLILGLVLDLAFVGLAKLIVRRPRPAYNAADMYVAVAVDHWSFPSGHSSRAFLVAAFLADGGFPREALFLWAAATSASRVLLGRHYILDVVAGAWLGVVEAWLSNLILRFLCGRSSFLDVSIGNRSCISYIRKRWTRASVGVGRTKEKKR</sequence>
<dbReference type="PANTHER" id="PTHR14969">
    <property type="entry name" value="SPHINGOSINE-1-PHOSPHATE PHOSPHOHYDROLASE"/>
    <property type="match status" value="1"/>
</dbReference>
<keyword evidence="4" id="KW-1185">Reference proteome</keyword>
<keyword evidence="1" id="KW-1133">Transmembrane helix</keyword>
<keyword evidence="1" id="KW-0812">Transmembrane</keyword>
<evidence type="ECO:0000259" key="2">
    <source>
        <dbReference type="SMART" id="SM00014"/>
    </source>
</evidence>
<dbReference type="SUPFAM" id="SSF48317">
    <property type="entry name" value="Acid phosphatase/Vanadium-dependent haloperoxidase"/>
    <property type="match status" value="1"/>
</dbReference>
<dbReference type="EnsemblPlants" id="HORVU.MOREX.r3.6HG0601670.1">
    <property type="protein sequence ID" value="HORVU.MOREX.r3.6HG0601670.1"/>
    <property type="gene ID" value="HORVU.MOREX.r3.6HG0601670"/>
</dbReference>
<protein>
    <recommendedName>
        <fullName evidence="2">Phosphatidic acid phosphatase type 2/haloperoxidase domain-containing protein</fullName>
    </recommendedName>
</protein>
<evidence type="ECO:0000256" key="1">
    <source>
        <dbReference type="SAM" id="Phobius"/>
    </source>
</evidence>
<proteinExistence type="predicted"/>
<feature type="domain" description="Phosphatidic acid phosphatase type 2/haloperoxidase" evidence="2">
    <location>
        <begin position="84"/>
        <end position="190"/>
    </location>
</feature>
<dbReference type="GO" id="GO:0046839">
    <property type="term" value="P:phospholipid dephosphorylation"/>
    <property type="evidence" value="ECO:0000318"/>
    <property type="project" value="GO_Central"/>
</dbReference>
<accession>A0A8I7BC58</accession>
<reference evidence="3" key="3">
    <citation type="submission" date="2022-01" db="UniProtKB">
        <authorList>
            <consortium name="EnsemblPlants"/>
        </authorList>
    </citation>
    <scope>IDENTIFICATION</scope>
    <source>
        <strain evidence="3">subsp. vulgare</strain>
    </source>
</reference>
<dbReference type="InterPro" id="IPR000326">
    <property type="entry name" value="PAP2/HPO"/>
</dbReference>
<keyword evidence="1" id="KW-0472">Membrane</keyword>
<dbReference type="SMR" id="A0A8I7BC58"/>
<dbReference type="InterPro" id="IPR036938">
    <property type="entry name" value="PAP2/HPO_sf"/>
</dbReference>
<dbReference type="SMART" id="SM00014">
    <property type="entry name" value="acidPPc"/>
    <property type="match status" value="1"/>
</dbReference>
<dbReference type="Gramene" id="HORVU.MOREX.r2.6HG0498840.1">
    <property type="protein sequence ID" value="HORVU.MOREX.r2.6HG0498840.1"/>
    <property type="gene ID" value="HORVU.MOREX.r2.6HG0498840"/>
</dbReference>
<reference evidence="3" key="2">
    <citation type="submission" date="2020-10" db="EMBL/GenBank/DDBJ databases">
        <authorList>
            <person name="Scholz U."/>
            <person name="Mascher M."/>
            <person name="Fiebig A."/>
        </authorList>
    </citation>
    <scope>NUCLEOTIDE SEQUENCE [LARGE SCALE GENOMIC DNA]</scope>
    <source>
        <strain evidence="3">cv. Morex</strain>
    </source>
</reference>
<dbReference type="Gene3D" id="1.20.144.10">
    <property type="entry name" value="Phosphatidic acid phosphatase type 2/haloperoxidase"/>
    <property type="match status" value="1"/>
</dbReference>
<dbReference type="GO" id="GO:0042392">
    <property type="term" value="F:sphingosine-1-phosphate phosphatase activity"/>
    <property type="evidence" value="ECO:0000318"/>
    <property type="project" value="GO_Central"/>
</dbReference>
<dbReference type="Proteomes" id="UP000011116">
    <property type="component" value="Chromosome 6H"/>
</dbReference>
<dbReference type="Pfam" id="PF01569">
    <property type="entry name" value="PAP2"/>
    <property type="match status" value="1"/>
</dbReference>
<dbReference type="AlphaFoldDB" id="A0A8I7BC58"/>
<dbReference type="Gramene" id="HORVU.MOREX.r3.6HG0601670.1">
    <property type="protein sequence ID" value="HORVU.MOREX.r3.6HG0601670.1"/>
    <property type="gene ID" value="HORVU.MOREX.r3.6HG0601670"/>
</dbReference>
<reference evidence="4" key="1">
    <citation type="journal article" date="2012" name="Nature">
        <title>A physical, genetic and functional sequence assembly of the barley genome.</title>
        <authorList>
            <consortium name="The International Barley Genome Sequencing Consortium"/>
            <person name="Mayer K.F."/>
            <person name="Waugh R."/>
            <person name="Brown J.W."/>
            <person name="Schulman A."/>
            <person name="Langridge P."/>
            <person name="Platzer M."/>
            <person name="Fincher G.B."/>
            <person name="Muehlbauer G.J."/>
            <person name="Sato K."/>
            <person name="Close T.J."/>
            <person name="Wise R.P."/>
            <person name="Stein N."/>
        </authorList>
    </citation>
    <scope>NUCLEOTIDE SEQUENCE [LARGE SCALE GENOMIC DNA]</scope>
    <source>
        <strain evidence="4">cv. Morex</strain>
    </source>
</reference>
<dbReference type="PANTHER" id="PTHR14969:SF13">
    <property type="entry name" value="AT30094P"/>
    <property type="match status" value="1"/>
</dbReference>
<dbReference type="GO" id="GO:0016020">
    <property type="term" value="C:membrane"/>
    <property type="evidence" value="ECO:0000318"/>
    <property type="project" value="GO_Central"/>
</dbReference>
<dbReference type="CDD" id="cd03391">
    <property type="entry name" value="PAP2_containing_2_like"/>
    <property type="match status" value="1"/>
</dbReference>
<feature type="transmembrane region" description="Helical" evidence="1">
    <location>
        <begin position="79"/>
        <end position="100"/>
    </location>
</feature>